<dbReference type="GO" id="GO:0006089">
    <property type="term" value="P:lactate metabolic process"/>
    <property type="evidence" value="ECO:0007669"/>
    <property type="project" value="TreeGrafter"/>
</dbReference>
<keyword evidence="4 7" id="KW-0560">Oxidoreductase</keyword>
<reference evidence="12 13" key="1">
    <citation type="submission" date="2019-08" db="EMBL/GenBank/DDBJ databases">
        <title>In-depth cultivation of the pig gut microbiome towards novel bacterial diversity and tailored functional studies.</title>
        <authorList>
            <person name="Wylensek D."/>
            <person name="Hitch T.C.A."/>
            <person name="Clavel T."/>
        </authorList>
    </citation>
    <scope>NUCLEOTIDE SEQUENCE [LARGE SCALE GENOMIC DNA]</scope>
    <source>
        <strain evidence="12 13">WCA-693-APC-MOT-I</strain>
    </source>
</reference>
<dbReference type="SUPFAM" id="SSF56327">
    <property type="entry name" value="LDH C-terminal domain-like"/>
    <property type="match status" value="1"/>
</dbReference>
<dbReference type="PANTHER" id="PTHR43128">
    <property type="entry name" value="L-2-HYDROXYCARBOXYLATE DEHYDROGENASE (NAD(P)(+))"/>
    <property type="match status" value="1"/>
</dbReference>
<dbReference type="SUPFAM" id="SSF51735">
    <property type="entry name" value="NAD(P)-binding Rossmann-fold domains"/>
    <property type="match status" value="1"/>
</dbReference>
<dbReference type="Pfam" id="PF02866">
    <property type="entry name" value="Ldh_1_C"/>
    <property type="match status" value="1"/>
</dbReference>
<comment type="catalytic activity">
    <reaction evidence="6 7">
        <text>(S)-lactate + NAD(+) = pyruvate + NADH + H(+)</text>
        <dbReference type="Rhea" id="RHEA:23444"/>
        <dbReference type="ChEBI" id="CHEBI:15361"/>
        <dbReference type="ChEBI" id="CHEBI:15378"/>
        <dbReference type="ChEBI" id="CHEBI:16651"/>
        <dbReference type="ChEBI" id="CHEBI:57540"/>
        <dbReference type="ChEBI" id="CHEBI:57945"/>
        <dbReference type="EC" id="1.1.1.27"/>
    </reaction>
</comment>
<dbReference type="Pfam" id="PF00056">
    <property type="entry name" value="Ldh_1_N"/>
    <property type="match status" value="1"/>
</dbReference>
<dbReference type="PIRSF" id="PIRSF000102">
    <property type="entry name" value="Lac_mal_DH"/>
    <property type="match status" value="1"/>
</dbReference>
<proteinExistence type="inferred from homology"/>
<dbReference type="AlphaFoldDB" id="A0A6L5XV58"/>
<comment type="similarity">
    <text evidence="2 7">Belongs to the LDH/MDH superfamily. LDH family.</text>
</comment>
<dbReference type="GO" id="GO:0005737">
    <property type="term" value="C:cytoplasm"/>
    <property type="evidence" value="ECO:0007669"/>
    <property type="project" value="UniProtKB-SubCell"/>
</dbReference>
<dbReference type="InterPro" id="IPR011304">
    <property type="entry name" value="L-lactate_DH"/>
</dbReference>
<feature type="binding site" evidence="7">
    <location>
        <position position="69"/>
    </location>
    <ligand>
        <name>NAD(+)</name>
        <dbReference type="ChEBI" id="CHEBI:57540"/>
    </ligand>
</feature>
<feature type="binding site" evidence="9">
    <location>
        <begin position="12"/>
        <end position="17"/>
    </location>
    <ligand>
        <name>NAD(+)</name>
        <dbReference type="ChEBI" id="CHEBI:57540"/>
    </ligand>
</feature>
<feature type="binding site" evidence="7">
    <location>
        <begin position="126"/>
        <end position="129"/>
    </location>
    <ligand>
        <name>substrate</name>
    </ligand>
</feature>
<comment type="subcellular location">
    <subcellularLocation>
        <location evidence="7">Cytoplasm</location>
    </subcellularLocation>
</comment>
<evidence type="ECO:0000256" key="9">
    <source>
        <dbReference type="PIRSR" id="PIRSR000102-3"/>
    </source>
</evidence>
<dbReference type="RefSeq" id="WP_154515669.1">
    <property type="nucleotide sequence ID" value="NZ_VUMT01000001.1"/>
</dbReference>
<comment type="pathway">
    <text evidence="1 7">Fermentation; pyruvate fermentation to lactate; (S)-lactate from pyruvate: step 1/1.</text>
</comment>
<dbReference type="Gene3D" id="3.90.110.10">
    <property type="entry name" value="Lactate dehydrogenase/glycoside hydrolase, family 4, C-terminal"/>
    <property type="match status" value="1"/>
</dbReference>
<dbReference type="GO" id="GO:0004459">
    <property type="term" value="F:L-lactate dehydrogenase (NAD+) activity"/>
    <property type="evidence" value="ECO:0007669"/>
    <property type="project" value="UniProtKB-UniRule"/>
</dbReference>
<evidence type="ECO:0000256" key="4">
    <source>
        <dbReference type="ARBA" id="ARBA00023002"/>
    </source>
</evidence>
<dbReference type="PRINTS" id="PR00086">
    <property type="entry name" value="LLDHDRGNASE"/>
</dbReference>
<feature type="binding site" evidence="7">
    <location>
        <position position="16"/>
    </location>
    <ligand>
        <name>NAD(+)</name>
        <dbReference type="ChEBI" id="CHEBI:57540"/>
    </ligand>
</feature>
<accession>A0A6L5XV58</accession>
<evidence type="ECO:0000256" key="7">
    <source>
        <dbReference type="HAMAP-Rule" id="MF_00488"/>
    </source>
</evidence>
<evidence type="ECO:0000259" key="10">
    <source>
        <dbReference type="Pfam" id="PF00056"/>
    </source>
</evidence>
<feature type="domain" description="Lactate/malate dehydrogenase N-terminal" evidence="10">
    <location>
        <begin position="7"/>
        <end position="148"/>
    </location>
</feature>
<dbReference type="EC" id="1.1.1.27" evidence="3 7"/>
<keyword evidence="5 7" id="KW-0520">NAD</keyword>
<feature type="binding site" evidence="7">
    <location>
        <position position="94"/>
    </location>
    <ligand>
        <name>substrate</name>
    </ligand>
</feature>
<dbReference type="InterPro" id="IPR022383">
    <property type="entry name" value="Lactate/malate_DH_C"/>
</dbReference>
<dbReference type="Gene3D" id="3.40.50.720">
    <property type="entry name" value="NAD(P)-binding Rossmann-like Domain"/>
    <property type="match status" value="1"/>
</dbReference>
<protein>
    <recommendedName>
        <fullName evidence="3 7">L-lactate dehydrogenase</fullName>
        <shortName evidence="7">L-LDH</shortName>
        <ecNumber evidence="3 7">1.1.1.27</ecNumber>
    </recommendedName>
</protein>
<dbReference type="Proteomes" id="UP000482209">
    <property type="component" value="Unassembled WGS sequence"/>
</dbReference>
<evidence type="ECO:0000256" key="1">
    <source>
        <dbReference type="ARBA" id="ARBA00004843"/>
    </source>
</evidence>
<evidence type="ECO:0000256" key="8">
    <source>
        <dbReference type="PIRSR" id="PIRSR000102-1"/>
    </source>
</evidence>
<feature type="binding site" evidence="7 9">
    <location>
        <begin position="124"/>
        <end position="126"/>
    </location>
    <ligand>
        <name>NAD(+)</name>
        <dbReference type="ChEBI" id="CHEBI:57540"/>
    </ligand>
</feature>
<feature type="binding site" evidence="7">
    <location>
        <position position="149"/>
    </location>
    <ligand>
        <name>NAD(+)</name>
        <dbReference type="ChEBI" id="CHEBI:57540"/>
    </ligand>
</feature>
<evidence type="ECO:0000256" key="6">
    <source>
        <dbReference type="ARBA" id="ARBA00049258"/>
    </source>
</evidence>
<sequence length="318" mass="34870">MQPKIGKLVLIGAGNVGSAVLNSLMQLNVVNEIVVIDYNKDKALGEVLDASHTTAFVYSSNVVVRVGDYSDCADAQIIIMTAGPSIKPGDKRDRMVLLDKNVTVMCETMEKITSYTREAIIINVSNPLDILTYVAQTKFDYPKEKLFGTGTLLDTARFNRMIADICHVDAKNVTGFVLGEHGTTSFVPWNTVNIVGVPFEEFKTQFSLTENINKEKILNDIKEAGMDILQLKGYTSSGIALSVCRLVDAIIHNEHCVLPVSILLNGQYGIHDVSLSLPCVITSGGIERVLELPLDENGKKDLQICVDKLKNIIKDLNL</sequence>
<feature type="binding site" evidence="7 9">
    <location>
        <position position="37"/>
    </location>
    <ligand>
        <name>NAD(+)</name>
        <dbReference type="ChEBI" id="CHEBI:57540"/>
    </ligand>
</feature>
<dbReference type="InterPro" id="IPR015955">
    <property type="entry name" value="Lactate_DH/Glyco_Ohase_4_C"/>
</dbReference>
<evidence type="ECO:0000256" key="2">
    <source>
        <dbReference type="ARBA" id="ARBA00006054"/>
    </source>
</evidence>
<comment type="function">
    <text evidence="7">Catalyzes the conversion of lactate to pyruvate.</text>
</comment>
<evidence type="ECO:0000313" key="12">
    <source>
        <dbReference type="EMBL" id="MSS62387.1"/>
    </source>
</evidence>
<evidence type="ECO:0000256" key="3">
    <source>
        <dbReference type="ARBA" id="ARBA00012967"/>
    </source>
</evidence>
<keyword evidence="7" id="KW-0963">Cytoplasm</keyword>
<dbReference type="EMBL" id="VUMT01000001">
    <property type="protein sequence ID" value="MSS62387.1"/>
    <property type="molecule type" value="Genomic_DNA"/>
</dbReference>
<evidence type="ECO:0000259" key="11">
    <source>
        <dbReference type="Pfam" id="PF02866"/>
    </source>
</evidence>
<comment type="subunit">
    <text evidence="7">Homotetramer.</text>
</comment>
<feature type="binding site" evidence="7">
    <location>
        <position position="235"/>
    </location>
    <ligand>
        <name>substrate</name>
    </ligand>
</feature>
<name>A0A6L5XV58_9FIRM</name>
<dbReference type="GO" id="GO:0006096">
    <property type="term" value="P:glycolytic process"/>
    <property type="evidence" value="ECO:0007669"/>
    <property type="project" value="UniProtKB-UniRule"/>
</dbReference>
<evidence type="ECO:0000313" key="13">
    <source>
        <dbReference type="Proteomes" id="UP000482209"/>
    </source>
</evidence>
<dbReference type="PANTHER" id="PTHR43128:SF16">
    <property type="entry name" value="L-LACTATE DEHYDROGENASE"/>
    <property type="match status" value="1"/>
</dbReference>
<keyword evidence="13" id="KW-1185">Reference proteome</keyword>
<dbReference type="NCBIfam" id="TIGR01771">
    <property type="entry name" value="L-LDH-NAD"/>
    <property type="match status" value="1"/>
</dbReference>
<dbReference type="HAMAP" id="MF_00488">
    <property type="entry name" value="Lactate_dehydrog"/>
    <property type="match status" value="1"/>
</dbReference>
<dbReference type="UniPathway" id="UPA00554">
    <property type="reaction ID" value="UER00611"/>
</dbReference>
<feature type="domain" description="Lactate/malate dehydrogenase C-terminal" evidence="11">
    <location>
        <begin position="151"/>
        <end position="315"/>
    </location>
</feature>
<feature type="binding site" evidence="7">
    <location>
        <position position="42"/>
    </location>
    <ligand>
        <name>NAD(+)</name>
        <dbReference type="ChEBI" id="CHEBI:57540"/>
    </ligand>
</feature>
<evidence type="ECO:0000256" key="5">
    <source>
        <dbReference type="ARBA" id="ARBA00023027"/>
    </source>
</evidence>
<comment type="caution">
    <text evidence="7">Lacks conserved residue(s) required for the propagation of feature annotation.</text>
</comment>
<feature type="active site" description="Proton acceptor" evidence="7 8">
    <location>
        <position position="181"/>
    </location>
</feature>
<comment type="caution">
    <text evidence="12">The sequence shown here is derived from an EMBL/GenBank/DDBJ whole genome shotgun (WGS) entry which is preliminary data.</text>
</comment>
<feature type="binding site" evidence="9">
    <location>
        <position position="101"/>
    </location>
    <ligand>
        <name>NAD(+)</name>
        <dbReference type="ChEBI" id="CHEBI:57540"/>
    </ligand>
</feature>
<organism evidence="12 13">
    <name type="scientific">Velocimicrobium porci</name>
    <dbReference type="NCBI Taxonomy" id="2606634"/>
    <lineage>
        <taxon>Bacteria</taxon>
        <taxon>Bacillati</taxon>
        <taxon>Bacillota</taxon>
        <taxon>Clostridia</taxon>
        <taxon>Lachnospirales</taxon>
        <taxon>Lachnospiraceae</taxon>
        <taxon>Velocimicrobium</taxon>
    </lineage>
</organism>
<gene>
    <name evidence="7" type="primary">ldh</name>
    <name evidence="12" type="ORF">FYJ58_00570</name>
</gene>
<dbReference type="InterPro" id="IPR036291">
    <property type="entry name" value="NAD(P)-bd_dom_sf"/>
</dbReference>
<feature type="binding site" evidence="7">
    <location>
        <begin position="154"/>
        <end position="157"/>
    </location>
    <ligand>
        <name>substrate</name>
    </ligand>
</feature>
<dbReference type="InterPro" id="IPR001236">
    <property type="entry name" value="Lactate/malate_DH_N"/>
</dbReference>
<dbReference type="InterPro" id="IPR001557">
    <property type="entry name" value="L-lactate/malate_DH"/>
</dbReference>